<dbReference type="GO" id="GO:0032259">
    <property type="term" value="P:methylation"/>
    <property type="evidence" value="ECO:0007669"/>
    <property type="project" value="UniProtKB-KW"/>
</dbReference>
<dbReference type="PANTHER" id="PTHR30027">
    <property type="entry name" value="RIBOSOMAL RNA SMALL SUBUNIT METHYLTRANSFERASE E"/>
    <property type="match status" value="1"/>
</dbReference>
<dbReference type="SUPFAM" id="SSF75217">
    <property type="entry name" value="alpha/beta knot"/>
    <property type="match status" value="1"/>
</dbReference>
<comment type="caution">
    <text evidence="15">The sequence shown here is derived from an EMBL/GenBank/DDBJ whole genome shotgun (WGS) entry which is preliminary data.</text>
</comment>
<dbReference type="InterPro" id="IPR029026">
    <property type="entry name" value="tRNA_m1G_MTases_N"/>
</dbReference>
<dbReference type="GO" id="GO:0008168">
    <property type="term" value="F:methyltransferase activity"/>
    <property type="evidence" value="ECO:0007669"/>
    <property type="project" value="UniProtKB-KW"/>
</dbReference>
<evidence type="ECO:0000256" key="9">
    <source>
        <dbReference type="ARBA" id="ARBA00022691"/>
    </source>
</evidence>
<evidence type="ECO:0000256" key="10">
    <source>
        <dbReference type="ARBA" id="ARBA00025699"/>
    </source>
</evidence>
<comment type="catalytic activity">
    <reaction evidence="11 12">
        <text>uridine(1498) in 16S rRNA + S-adenosyl-L-methionine = N(3)-methyluridine(1498) in 16S rRNA + S-adenosyl-L-homocysteine + H(+)</text>
        <dbReference type="Rhea" id="RHEA:42920"/>
        <dbReference type="Rhea" id="RHEA-COMP:10283"/>
        <dbReference type="Rhea" id="RHEA-COMP:10284"/>
        <dbReference type="ChEBI" id="CHEBI:15378"/>
        <dbReference type="ChEBI" id="CHEBI:57856"/>
        <dbReference type="ChEBI" id="CHEBI:59789"/>
        <dbReference type="ChEBI" id="CHEBI:65315"/>
        <dbReference type="ChEBI" id="CHEBI:74502"/>
        <dbReference type="EC" id="2.1.1.193"/>
    </reaction>
</comment>
<evidence type="ECO:0000256" key="5">
    <source>
        <dbReference type="ARBA" id="ARBA00022490"/>
    </source>
</evidence>
<dbReference type="EC" id="2.1.1.193" evidence="3 12"/>
<comment type="function">
    <text evidence="10 12">Specifically methylates the N3 position of the uracil ring of uridine 1498 (m3U1498) in 16S rRNA. Acts on the fully assembled 30S ribosomal subunit.</text>
</comment>
<evidence type="ECO:0000256" key="11">
    <source>
        <dbReference type="ARBA" id="ARBA00047944"/>
    </source>
</evidence>
<evidence type="ECO:0000259" key="14">
    <source>
        <dbReference type="Pfam" id="PF20260"/>
    </source>
</evidence>
<keyword evidence="5 12" id="KW-0963">Cytoplasm</keyword>
<evidence type="ECO:0000256" key="2">
    <source>
        <dbReference type="ARBA" id="ARBA00005528"/>
    </source>
</evidence>
<evidence type="ECO:0000256" key="1">
    <source>
        <dbReference type="ARBA" id="ARBA00004496"/>
    </source>
</evidence>
<dbReference type="RefSeq" id="WP_204401074.1">
    <property type="nucleotide sequence ID" value="NZ_JAFBEE010000005.1"/>
</dbReference>
<keyword evidence="7 12" id="KW-0489">Methyltransferase</keyword>
<keyword evidence="6 12" id="KW-0698">rRNA processing</keyword>
<evidence type="ECO:0000256" key="4">
    <source>
        <dbReference type="ARBA" id="ARBA00013673"/>
    </source>
</evidence>
<dbReference type="PANTHER" id="PTHR30027:SF3">
    <property type="entry name" value="16S RRNA (URACIL(1498)-N(3))-METHYLTRANSFERASE"/>
    <property type="match status" value="1"/>
</dbReference>
<comment type="subcellular location">
    <subcellularLocation>
        <location evidence="1 12">Cytoplasm</location>
    </subcellularLocation>
</comment>
<dbReference type="CDD" id="cd18084">
    <property type="entry name" value="RsmE-like"/>
    <property type="match status" value="1"/>
</dbReference>
<keyword evidence="16" id="KW-1185">Reference proteome</keyword>
<dbReference type="NCBIfam" id="TIGR00046">
    <property type="entry name" value="RsmE family RNA methyltransferase"/>
    <property type="match status" value="1"/>
</dbReference>
<evidence type="ECO:0000256" key="12">
    <source>
        <dbReference type="PIRNR" id="PIRNR015601"/>
    </source>
</evidence>
<dbReference type="Pfam" id="PF04452">
    <property type="entry name" value="Methyltrans_RNA"/>
    <property type="match status" value="1"/>
</dbReference>
<proteinExistence type="inferred from homology"/>
<evidence type="ECO:0000313" key="16">
    <source>
        <dbReference type="Proteomes" id="UP001314796"/>
    </source>
</evidence>
<dbReference type="Gene3D" id="2.40.240.20">
    <property type="entry name" value="Hypothetical PUA domain-like, domain 1"/>
    <property type="match status" value="1"/>
</dbReference>
<feature type="domain" description="Ribosomal RNA small subunit methyltransferase E methyltransferase" evidence="13">
    <location>
        <begin position="75"/>
        <end position="243"/>
    </location>
</feature>
<comment type="similarity">
    <text evidence="2 12">Belongs to the RNA methyltransferase RsmE family.</text>
</comment>
<evidence type="ECO:0000313" key="15">
    <source>
        <dbReference type="EMBL" id="MBM7614658.1"/>
    </source>
</evidence>
<evidence type="ECO:0000256" key="6">
    <source>
        <dbReference type="ARBA" id="ARBA00022552"/>
    </source>
</evidence>
<keyword evidence="9 12" id="KW-0949">S-adenosyl-L-methionine</keyword>
<keyword evidence="8 12" id="KW-0808">Transferase</keyword>
<dbReference type="InterPro" id="IPR006700">
    <property type="entry name" value="RsmE"/>
</dbReference>
<feature type="domain" description="Ribosomal RNA small subunit methyltransferase E PUA-like" evidence="14">
    <location>
        <begin position="20"/>
        <end position="66"/>
    </location>
</feature>
<dbReference type="InterPro" id="IPR029028">
    <property type="entry name" value="Alpha/beta_knot_MTases"/>
</dbReference>
<sequence>MNRFFVEASQINEATKEILIEGEDVKHISKVLRLSEGDNVEICDGISYEYIGRIKSIDKNNVFLSIVEKKGVEREAPVKITLYQGVPKATKMDIIIQKTTEMGIAEIVPVTTQRTVVQFHNDKDREKKTERWQKIAQEAAKQSKRGIIPKIHMPISFGEALEHGLKNQLNIMAYELEEEKGLKSLLLDEKYSGVKEIGIWVGPEGGYSETEVADGLKEGLKSITLGPRILRTETAGFALLSMIMYEIGDLGGF</sequence>
<dbReference type="InterPro" id="IPR046886">
    <property type="entry name" value="RsmE_MTase_dom"/>
</dbReference>
<dbReference type="EMBL" id="JAFBEE010000005">
    <property type="protein sequence ID" value="MBM7614658.1"/>
    <property type="molecule type" value="Genomic_DNA"/>
</dbReference>
<evidence type="ECO:0000259" key="13">
    <source>
        <dbReference type="Pfam" id="PF04452"/>
    </source>
</evidence>
<dbReference type="NCBIfam" id="NF008692">
    <property type="entry name" value="PRK11713.1-5"/>
    <property type="match status" value="1"/>
</dbReference>
<dbReference type="InterPro" id="IPR046887">
    <property type="entry name" value="RsmE_PUA-like"/>
</dbReference>
<protein>
    <recommendedName>
        <fullName evidence="4 12">Ribosomal RNA small subunit methyltransferase E</fullName>
        <ecNumber evidence="3 12">2.1.1.193</ecNumber>
    </recommendedName>
</protein>
<dbReference type="SUPFAM" id="SSF88697">
    <property type="entry name" value="PUA domain-like"/>
    <property type="match status" value="1"/>
</dbReference>
<name>A0ABS2NNY4_9FIRM</name>
<dbReference type="Gene3D" id="3.40.1280.10">
    <property type="match status" value="1"/>
</dbReference>
<dbReference type="Pfam" id="PF20260">
    <property type="entry name" value="PUA_4"/>
    <property type="match status" value="1"/>
</dbReference>
<gene>
    <name evidence="15" type="ORF">JOC73_001170</name>
</gene>
<dbReference type="Proteomes" id="UP001314796">
    <property type="component" value="Unassembled WGS sequence"/>
</dbReference>
<evidence type="ECO:0000256" key="7">
    <source>
        <dbReference type="ARBA" id="ARBA00022603"/>
    </source>
</evidence>
<evidence type="ECO:0000256" key="8">
    <source>
        <dbReference type="ARBA" id="ARBA00022679"/>
    </source>
</evidence>
<organism evidence="15 16">
    <name type="scientific">Alkaliphilus hydrothermalis</name>
    <dbReference type="NCBI Taxonomy" id="1482730"/>
    <lineage>
        <taxon>Bacteria</taxon>
        <taxon>Bacillati</taxon>
        <taxon>Bacillota</taxon>
        <taxon>Clostridia</taxon>
        <taxon>Peptostreptococcales</taxon>
        <taxon>Natronincolaceae</taxon>
        <taxon>Alkaliphilus</taxon>
    </lineage>
</organism>
<reference evidence="15 16" key="1">
    <citation type="submission" date="2021-01" db="EMBL/GenBank/DDBJ databases">
        <title>Genomic Encyclopedia of Type Strains, Phase IV (KMG-IV): sequencing the most valuable type-strain genomes for metagenomic binning, comparative biology and taxonomic classification.</title>
        <authorList>
            <person name="Goeker M."/>
        </authorList>
    </citation>
    <scope>NUCLEOTIDE SEQUENCE [LARGE SCALE GENOMIC DNA]</scope>
    <source>
        <strain evidence="15 16">DSM 25890</strain>
    </source>
</reference>
<dbReference type="PIRSF" id="PIRSF015601">
    <property type="entry name" value="MTase_slr0722"/>
    <property type="match status" value="1"/>
</dbReference>
<evidence type="ECO:0000256" key="3">
    <source>
        <dbReference type="ARBA" id="ARBA00012328"/>
    </source>
</evidence>
<accession>A0ABS2NNY4</accession>
<dbReference type="InterPro" id="IPR015947">
    <property type="entry name" value="PUA-like_sf"/>
</dbReference>